<comment type="caution">
    <text evidence="4">The sequence shown here is derived from an EMBL/GenBank/DDBJ whole genome shotgun (WGS) entry which is preliminary data.</text>
</comment>
<evidence type="ECO:0000313" key="4">
    <source>
        <dbReference type="EMBL" id="HGY40121.1"/>
    </source>
</evidence>
<dbReference type="GO" id="GO:0052621">
    <property type="term" value="F:diguanylate cyclase activity"/>
    <property type="evidence" value="ECO:0007669"/>
    <property type="project" value="UniProtKB-EC"/>
</dbReference>
<dbReference type="InterPro" id="IPR050469">
    <property type="entry name" value="Diguanylate_Cyclase"/>
</dbReference>
<dbReference type="EC" id="2.7.7.65" evidence="1"/>
<sequence>MTSVCLLWRDQGMFEESKETESLRIFAQEYQKYLERFLFADSGERTLQEAYDRLTALMDEGIAEAGTILEVHNRALQNALNIRFDNEKVEWLYIKRANEFLTQAMVAMDVFVLSLREDLRRDQLTHLANRLYLRQELSRLLLEAGEKKFTVGVVMVDIDDFKAVNDIYGHDEGDRVLVTLAQIMRESLREGDFVARWGGEEFVLVLPKTDYERVKIPLERLQKAVAEKLRLPDGRSVTLSMGVVIFPEEGVQSAEELVRLADLAMYAAKRRGKNCVVLYPETRGGN</sequence>
<evidence type="ECO:0000256" key="2">
    <source>
        <dbReference type="ARBA" id="ARBA00034247"/>
    </source>
</evidence>
<evidence type="ECO:0000256" key="1">
    <source>
        <dbReference type="ARBA" id="ARBA00012528"/>
    </source>
</evidence>
<gene>
    <name evidence="4" type="ORF">ENW11_09995</name>
</gene>
<dbReference type="GO" id="GO:0005886">
    <property type="term" value="C:plasma membrane"/>
    <property type="evidence" value="ECO:0007669"/>
    <property type="project" value="TreeGrafter"/>
</dbReference>
<accession>A0A7V4THX5</accession>
<dbReference type="CDD" id="cd01949">
    <property type="entry name" value="GGDEF"/>
    <property type="match status" value="1"/>
</dbReference>
<comment type="catalytic activity">
    <reaction evidence="2">
        <text>2 GTP = 3',3'-c-di-GMP + 2 diphosphate</text>
        <dbReference type="Rhea" id="RHEA:24898"/>
        <dbReference type="ChEBI" id="CHEBI:33019"/>
        <dbReference type="ChEBI" id="CHEBI:37565"/>
        <dbReference type="ChEBI" id="CHEBI:58805"/>
        <dbReference type="EC" id="2.7.7.65"/>
    </reaction>
</comment>
<evidence type="ECO:0000259" key="3">
    <source>
        <dbReference type="PROSITE" id="PS50887"/>
    </source>
</evidence>
<dbReference type="PROSITE" id="PS50887">
    <property type="entry name" value="GGDEF"/>
    <property type="match status" value="1"/>
</dbReference>
<dbReference type="Gene3D" id="3.30.70.270">
    <property type="match status" value="1"/>
</dbReference>
<dbReference type="EMBL" id="DTIY01000076">
    <property type="protein sequence ID" value="HGY40121.1"/>
    <property type="molecule type" value="Genomic_DNA"/>
</dbReference>
<protein>
    <recommendedName>
        <fullName evidence="1">diguanylate cyclase</fullName>
        <ecNumber evidence="1">2.7.7.65</ecNumber>
    </recommendedName>
</protein>
<name>A0A7V4THX5_9BACT</name>
<dbReference type="PANTHER" id="PTHR45138">
    <property type="entry name" value="REGULATORY COMPONENTS OF SENSORY TRANSDUCTION SYSTEM"/>
    <property type="match status" value="1"/>
</dbReference>
<dbReference type="InterPro" id="IPR029787">
    <property type="entry name" value="Nucleotide_cyclase"/>
</dbReference>
<dbReference type="SMART" id="SM00267">
    <property type="entry name" value="GGDEF"/>
    <property type="match status" value="1"/>
</dbReference>
<dbReference type="Pfam" id="PF00990">
    <property type="entry name" value="GGDEF"/>
    <property type="match status" value="1"/>
</dbReference>
<reference evidence="4" key="1">
    <citation type="journal article" date="2020" name="mSystems">
        <title>Genome- and Community-Level Interaction Insights into Carbon Utilization and Element Cycling Functions of Hydrothermarchaeota in Hydrothermal Sediment.</title>
        <authorList>
            <person name="Zhou Z."/>
            <person name="Liu Y."/>
            <person name="Xu W."/>
            <person name="Pan J."/>
            <person name="Luo Z.H."/>
            <person name="Li M."/>
        </authorList>
    </citation>
    <scope>NUCLEOTIDE SEQUENCE [LARGE SCALE GENOMIC DNA]</scope>
    <source>
        <strain evidence="4">SpSt-82</strain>
    </source>
</reference>
<dbReference type="FunFam" id="3.30.70.270:FF:000001">
    <property type="entry name" value="Diguanylate cyclase domain protein"/>
    <property type="match status" value="1"/>
</dbReference>
<dbReference type="GO" id="GO:0043709">
    <property type="term" value="P:cell adhesion involved in single-species biofilm formation"/>
    <property type="evidence" value="ECO:0007669"/>
    <property type="project" value="TreeGrafter"/>
</dbReference>
<dbReference type="InterPro" id="IPR043128">
    <property type="entry name" value="Rev_trsase/Diguanyl_cyclase"/>
</dbReference>
<dbReference type="InterPro" id="IPR000160">
    <property type="entry name" value="GGDEF_dom"/>
</dbReference>
<dbReference type="SUPFAM" id="SSF55073">
    <property type="entry name" value="Nucleotide cyclase"/>
    <property type="match status" value="1"/>
</dbReference>
<dbReference type="AlphaFoldDB" id="A0A7V4THX5"/>
<proteinExistence type="predicted"/>
<dbReference type="NCBIfam" id="TIGR00254">
    <property type="entry name" value="GGDEF"/>
    <property type="match status" value="1"/>
</dbReference>
<organism evidence="4">
    <name type="scientific">Candidatus Caldatribacterium saccharofermentans</name>
    <dbReference type="NCBI Taxonomy" id="1454753"/>
    <lineage>
        <taxon>Bacteria</taxon>
        <taxon>Pseudomonadati</taxon>
        <taxon>Atribacterota</taxon>
        <taxon>Atribacteria</taxon>
        <taxon>Atribacterales</taxon>
        <taxon>Candidatus Caldatribacteriaceae</taxon>
        <taxon>Candidatus Caldatribacterium</taxon>
    </lineage>
</organism>
<dbReference type="PANTHER" id="PTHR45138:SF9">
    <property type="entry name" value="DIGUANYLATE CYCLASE DGCM-RELATED"/>
    <property type="match status" value="1"/>
</dbReference>
<feature type="domain" description="GGDEF" evidence="3">
    <location>
        <begin position="149"/>
        <end position="281"/>
    </location>
</feature>
<dbReference type="GO" id="GO:1902201">
    <property type="term" value="P:negative regulation of bacterial-type flagellum-dependent cell motility"/>
    <property type="evidence" value="ECO:0007669"/>
    <property type="project" value="TreeGrafter"/>
</dbReference>